<comment type="caution">
    <text evidence="3">The sequence shown here is derived from an EMBL/GenBank/DDBJ whole genome shotgun (WGS) entry which is preliminary data.</text>
</comment>
<evidence type="ECO:0000313" key="3">
    <source>
        <dbReference type="EMBL" id="KER37417.1"/>
    </source>
</evidence>
<dbReference type="EMBL" id="JANF02000022">
    <property type="protein sequence ID" value="KER37417.1"/>
    <property type="molecule type" value="Genomic_DNA"/>
</dbReference>
<dbReference type="InterPro" id="IPR036397">
    <property type="entry name" value="RNaseH_sf"/>
</dbReference>
<feature type="region of interest" description="Disordered" evidence="1">
    <location>
        <begin position="249"/>
        <end position="270"/>
    </location>
</feature>
<sequence length="270" mass="31569">MNGVRSDWGVSIRRACRVLEMDTSTYHYKSRRREQAGIEARIREICETRVRYGYRRVHVLLRREGWEINMKRTHRIYNELGLQLRNKTPKRRVKAKLREDRCAASRVNDVWAMDFVHDQLATGRKIRVLTVVDTFSRFSPVLDPRFSYRGEDVVQTLETTCAVVGYPRTIRVDQGSEFISRDLDLWAYTNGVTLDFSRPGKPTDNAYIEAFNGRFRAECLNTHWFLTLADAREKLEDWRRYYNEDRPHGAIGNKPPITLMNPGDAPSPSP</sequence>
<organism evidence="3 4">
    <name type="scientific">Sphingobium indicum F2</name>
    <dbReference type="NCBI Taxonomy" id="1450518"/>
    <lineage>
        <taxon>Bacteria</taxon>
        <taxon>Pseudomonadati</taxon>
        <taxon>Pseudomonadota</taxon>
        <taxon>Alphaproteobacteria</taxon>
        <taxon>Sphingomonadales</taxon>
        <taxon>Sphingomonadaceae</taxon>
        <taxon>Sphingobium</taxon>
    </lineage>
</organism>
<evidence type="ECO:0000256" key="1">
    <source>
        <dbReference type="SAM" id="MobiDB-lite"/>
    </source>
</evidence>
<reference evidence="3 4" key="1">
    <citation type="submission" date="2014-05" db="EMBL/GenBank/DDBJ databases">
        <title>Genome Announcement of Sphingobium lucknowense F2.</title>
        <authorList>
            <person name="Lal R."/>
            <person name="Negi V."/>
            <person name="Lata P."/>
            <person name="Sangwan N."/>
            <person name="Gupta S.K."/>
            <person name="Rao D.L.N."/>
            <person name="Das S."/>
        </authorList>
    </citation>
    <scope>NUCLEOTIDE SEQUENCE [LARGE SCALE GENOMIC DNA]</scope>
    <source>
        <strain evidence="3 4">F2</strain>
    </source>
</reference>
<dbReference type="Pfam" id="PF13276">
    <property type="entry name" value="HTH_21"/>
    <property type="match status" value="1"/>
</dbReference>
<dbReference type="PANTHER" id="PTHR47515">
    <property type="entry name" value="LOW CALCIUM RESPONSE LOCUS PROTEIN T"/>
    <property type="match status" value="1"/>
</dbReference>
<dbReference type="InterPro" id="IPR012337">
    <property type="entry name" value="RNaseH-like_sf"/>
</dbReference>
<dbReference type="PANTHER" id="PTHR47515:SF1">
    <property type="entry name" value="BLR2054 PROTEIN"/>
    <property type="match status" value="1"/>
</dbReference>
<dbReference type="PROSITE" id="PS50994">
    <property type="entry name" value="INTEGRASE"/>
    <property type="match status" value="1"/>
</dbReference>
<gene>
    <name evidence="3" type="ORF">AL00_05215</name>
</gene>
<name>A0A8E1C3L7_9SPHN</name>
<evidence type="ECO:0000313" key="4">
    <source>
        <dbReference type="Proteomes" id="UP000028135"/>
    </source>
</evidence>
<protein>
    <submittedName>
        <fullName evidence="3">Transposase</fullName>
    </submittedName>
</protein>
<dbReference type="Gene3D" id="3.30.420.10">
    <property type="entry name" value="Ribonuclease H-like superfamily/Ribonuclease H"/>
    <property type="match status" value="1"/>
</dbReference>
<dbReference type="GO" id="GO:0015074">
    <property type="term" value="P:DNA integration"/>
    <property type="evidence" value="ECO:0007669"/>
    <property type="project" value="InterPro"/>
</dbReference>
<accession>A0A8E1C3L7</accession>
<dbReference type="AlphaFoldDB" id="A0A8E1C3L7"/>
<dbReference type="InterPro" id="IPR001584">
    <property type="entry name" value="Integrase_cat-core"/>
</dbReference>
<evidence type="ECO:0000259" key="2">
    <source>
        <dbReference type="PROSITE" id="PS50994"/>
    </source>
</evidence>
<dbReference type="SUPFAM" id="SSF53098">
    <property type="entry name" value="Ribonuclease H-like"/>
    <property type="match status" value="1"/>
</dbReference>
<dbReference type="NCBIfam" id="NF033516">
    <property type="entry name" value="transpos_IS3"/>
    <property type="match status" value="1"/>
</dbReference>
<proteinExistence type="predicted"/>
<dbReference type="Proteomes" id="UP000028135">
    <property type="component" value="Unassembled WGS sequence"/>
</dbReference>
<dbReference type="Pfam" id="PF13683">
    <property type="entry name" value="rve_3"/>
    <property type="match status" value="1"/>
</dbReference>
<dbReference type="InterPro" id="IPR048020">
    <property type="entry name" value="Transpos_IS3"/>
</dbReference>
<feature type="domain" description="Integrase catalytic" evidence="2">
    <location>
        <begin position="85"/>
        <end position="263"/>
    </location>
</feature>
<dbReference type="InterPro" id="IPR025948">
    <property type="entry name" value="HTH-like_dom"/>
</dbReference>
<dbReference type="GO" id="GO:0003676">
    <property type="term" value="F:nucleic acid binding"/>
    <property type="evidence" value="ECO:0007669"/>
    <property type="project" value="InterPro"/>
</dbReference>